<dbReference type="InterPro" id="IPR024079">
    <property type="entry name" value="MetalloPept_cat_dom_sf"/>
</dbReference>
<evidence type="ECO:0000256" key="1">
    <source>
        <dbReference type="ARBA" id="ARBA00022670"/>
    </source>
</evidence>
<dbReference type="AlphaFoldDB" id="A0A6P4EGI7"/>
<sequence>MNFLVLSLVLSIGSLAHSLPFIKIPVDDIVLIPEQMEFFEGNQASRVVKSWSQYYWKQSTLVYSFGGGFSLLDKYRIEKAMLEISSQTCVKFRRTGNPREPQVIIQRQGSGCYSYVGYLGWTNQVLNLARGCMSSETIQHELLHALAFYHTQSDPQRDSYVKIQTENIVPGRENNFKKLLAIGVTSFGLDYDYDSIMHYGPFAFSKNGKPTIVPLKADAKIGQATRLSPKDIETLNRMYC</sequence>
<organism evidence="11">
    <name type="scientific">Drosophila rhopaloa</name>
    <name type="common">Fruit fly</name>
    <dbReference type="NCBI Taxonomy" id="1041015"/>
    <lineage>
        <taxon>Eukaryota</taxon>
        <taxon>Metazoa</taxon>
        <taxon>Ecdysozoa</taxon>
        <taxon>Arthropoda</taxon>
        <taxon>Hexapoda</taxon>
        <taxon>Insecta</taxon>
        <taxon>Pterygota</taxon>
        <taxon>Neoptera</taxon>
        <taxon>Endopterygota</taxon>
        <taxon>Diptera</taxon>
        <taxon>Brachycera</taxon>
        <taxon>Muscomorpha</taxon>
        <taxon>Ephydroidea</taxon>
        <taxon>Drosophilidae</taxon>
        <taxon>Drosophila</taxon>
        <taxon>Sophophora</taxon>
    </lineage>
</organism>
<feature type="active site" evidence="6">
    <location>
        <position position="141"/>
    </location>
</feature>
<reference evidence="9" key="3">
    <citation type="submission" date="2025-05" db="UniProtKB">
        <authorList>
            <consortium name="EnsemblMetazoa"/>
        </authorList>
    </citation>
    <scope>IDENTIFICATION</scope>
</reference>
<keyword evidence="3 6" id="KW-0378">Hydrolase</keyword>
<keyword evidence="4 6" id="KW-0862">Zinc</keyword>
<comment type="caution">
    <text evidence="6">Lacks conserved residue(s) required for the propagation of feature annotation.</text>
</comment>
<dbReference type="EC" id="3.4.24.-" evidence="7"/>
<gene>
    <name evidence="11" type="primary">LOC108043211</name>
    <name evidence="9" type="synonym">108043211</name>
</gene>
<dbReference type="OrthoDB" id="291007at2759"/>
<evidence type="ECO:0000313" key="9">
    <source>
        <dbReference type="EnsemblMetazoa" id="XP_016977285.1"/>
    </source>
</evidence>
<evidence type="ECO:0000256" key="2">
    <source>
        <dbReference type="ARBA" id="ARBA00022723"/>
    </source>
</evidence>
<dbReference type="PANTHER" id="PTHR10127:SF780">
    <property type="entry name" value="METALLOENDOPEPTIDASE"/>
    <property type="match status" value="1"/>
</dbReference>
<keyword evidence="1 6" id="KW-0645">Protease</keyword>
<dbReference type="GO" id="GO:0008270">
    <property type="term" value="F:zinc ion binding"/>
    <property type="evidence" value="ECO:0007669"/>
    <property type="project" value="UniProtKB-UniRule"/>
</dbReference>
<dbReference type="Proteomes" id="UP001652680">
    <property type="component" value="Unassembled WGS sequence"/>
</dbReference>
<keyword evidence="10" id="KW-1185">Reference proteome</keyword>
<evidence type="ECO:0000313" key="10">
    <source>
        <dbReference type="Proteomes" id="UP001652680"/>
    </source>
</evidence>
<reference evidence="10" key="1">
    <citation type="journal article" date="2021" name="Elife">
        <title>Highly contiguous assemblies of 101 drosophilid genomes.</title>
        <authorList>
            <person name="Kim B.Y."/>
            <person name="Wang J.R."/>
            <person name="Miller D.E."/>
            <person name="Barmina O."/>
            <person name="Delaney E."/>
            <person name="Thompson A."/>
            <person name="Comeault A.A."/>
            <person name="Peede D."/>
            <person name="D'Agostino E.R."/>
            <person name="Pelaez J."/>
            <person name="Aguilar J.M."/>
            <person name="Haji D."/>
            <person name="Matsunaga T."/>
            <person name="Armstrong E.E."/>
            <person name="Zych M."/>
            <person name="Ogawa Y."/>
            <person name="Stamenkovic-Radak M."/>
            <person name="Jelic M."/>
            <person name="Veselinovic M.S."/>
            <person name="Tanaskovic M."/>
            <person name="Eric P."/>
            <person name="Gao J.J."/>
            <person name="Katoh T.K."/>
            <person name="Toda M.J."/>
            <person name="Watabe H."/>
            <person name="Watada M."/>
            <person name="Davis J.S."/>
            <person name="Moyle L.C."/>
            <person name="Manoli G."/>
            <person name="Bertolini E."/>
            <person name="Kostal V."/>
            <person name="Hawley R.S."/>
            <person name="Takahashi A."/>
            <person name="Jones C.D."/>
            <person name="Price D.K."/>
            <person name="Whiteman N."/>
            <person name="Kopp A."/>
            <person name="Matute D.R."/>
            <person name="Petrov D.A."/>
        </authorList>
    </citation>
    <scope>NUCLEOTIDE SEQUENCE [LARGE SCALE GENOMIC DNA]</scope>
</reference>
<evidence type="ECO:0000256" key="5">
    <source>
        <dbReference type="ARBA" id="ARBA00023049"/>
    </source>
</evidence>
<keyword evidence="5 6" id="KW-0482">Metalloprotease</keyword>
<evidence type="ECO:0000256" key="3">
    <source>
        <dbReference type="ARBA" id="ARBA00022801"/>
    </source>
</evidence>
<evidence type="ECO:0000313" key="11">
    <source>
        <dbReference type="RefSeq" id="XP_016977285.1"/>
    </source>
</evidence>
<dbReference type="RefSeq" id="XP_016977285.1">
    <property type="nucleotide sequence ID" value="XM_017121796.1"/>
</dbReference>
<feature type="binding site" evidence="6">
    <location>
        <position position="150"/>
    </location>
    <ligand>
        <name>Zn(2+)</name>
        <dbReference type="ChEBI" id="CHEBI:29105"/>
        <note>catalytic</note>
    </ligand>
</feature>
<dbReference type="CDD" id="cd04280">
    <property type="entry name" value="ZnMc_astacin_like"/>
    <property type="match status" value="1"/>
</dbReference>
<evidence type="ECO:0000256" key="6">
    <source>
        <dbReference type="PROSITE-ProRule" id="PRU01211"/>
    </source>
</evidence>
<comment type="cofactor">
    <cofactor evidence="6 7">
        <name>Zn(2+)</name>
        <dbReference type="ChEBI" id="CHEBI:29105"/>
    </cofactor>
    <text evidence="6 7">Binds 1 zinc ion per subunit.</text>
</comment>
<dbReference type="InterPro" id="IPR001506">
    <property type="entry name" value="Peptidase_M12A"/>
</dbReference>
<feature type="chain" id="PRO_5028502724" description="Metalloendopeptidase" evidence="7">
    <location>
        <begin position="19"/>
        <end position="240"/>
    </location>
</feature>
<name>A0A6P4EGI7_DRORH</name>
<accession>A0A6P4EGI7</accession>
<dbReference type="PROSITE" id="PS51864">
    <property type="entry name" value="ASTACIN"/>
    <property type="match status" value="1"/>
</dbReference>
<reference evidence="11" key="2">
    <citation type="submission" date="2025-04" db="UniProtKB">
        <authorList>
            <consortium name="RefSeq"/>
        </authorList>
    </citation>
    <scope>IDENTIFICATION</scope>
</reference>
<dbReference type="PRINTS" id="PR00480">
    <property type="entry name" value="ASTACIN"/>
</dbReference>
<dbReference type="GO" id="GO:0006508">
    <property type="term" value="P:proteolysis"/>
    <property type="evidence" value="ECO:0007669"/>
    <property type="project" value="UniProtKB-KW"/>
</dbReference>
<dbReference type="PANTHER" id="PTHR10127">
    <property type="entry name" value="DISCOIDIN, CUB, EGF, LAMININ , AND ZINC METALLOPROTEASE DOMAIN CONTAINING"/>
    <property type="match status" value="1"/>
</dbReference>
<feature type="signal peptide" evidence="7">
    <location>
        <begin position="1"/>
        <end position="18"/>
    </location>
</feature>
<dbReference type="InterPro" id="IPR034035">
    <property type="entry name" value="Astacin-like_dom"/>
</dbReference>
<feature type="binding site" evidence="6">
    <location>
        <position position="144"/>
    </location>
    <ligand>
        <name>Zn(2+)</name>
        <dbReference type="ChEBI" id="CHEBI:29105"/>
        <note>catalytic</note>
    </ligand>
</feature>
<dbReference type="Pfam" id="PF01400">
    <property type="entry name" value="Astacin"/>
    <property type="match status" value="1"/>
</dbReference>
<dbReference type="InterPro" id="IPR006026">
    <property type="entry name" value="Peptidase_Metallo"/>
</dbReference>
<protein>
    <recommendedName>
        <fullName evidence="7">Metalloendopeptidase</fullName>
        <ecNumber evidence="7">3.4.24.-</ecNumber>
    </recommendedName>
</protein>
<dbReference type="GO" id="GO:0004222">
    <property type="term" value="F:metalloendopeptidase activity"/>
    <property type="evidence" value="ECO:0007669"/>
    <property type="project" value="UniProtKB-UniRule"/>
</dbReference>
<dbReference type="SMART" id="SM00235">
    <property type="entry name" value="ZnMc"/>
    <property type="match status" value="1"/>
</dbReference>
<proteinExistence type="predicted"/>
<dbReference type="SUPFAM" id="SSF55486">
    <property type="entry name" value="Metalloproteases ('zincins'), catalytic domain"/>
    <property type="match status" value="1"/>
</dbReference>
<dbReference type="GeneID" id="108043211"/>
<evidence type="ECO:0000256" key="4">
    <source>
        <dbReference type="ARBA" id="ARBA00022833"/>
    </source>
</evidence>
<dbReference type="Gene3D" id="3.40.390.10">
    <property type="entry name" value="Collagenase (Catalytic Domain)"/>
    <property type="match status" value="1"/>
</dbReference>
<feature type="domain" description="Peptidase M12A" evidence="8">
    <location>
        <begin position="46"/>
        <end position="240"/>
    </location>
</feature>
<dbReference type="EnsemblMetazoa" id="XM_017121796.2">
    <property type="protein sequence ID" value="XP_016977285.1"/>
    <property type="gene ID" value="LOC108043211"/>
</dbReference>
<evidence type="ECO:0000259" key="8">
    <source>
        <dbReference type="PROSITE" id="PS51864"/>
    </source>
</evidence>
<feature type="binding site" evidence="6">
    <location>
        <position position="140"/>
    </location>
    <ligand>
        <name>Zn(2+)</name>
        <dbReference type="ChEBI" id="CHEBI:29105"/>
        <note>catalytic</note>
    </ligand>
</feature>
<keyword evidence="7" id="KW-0732">Signal</keyword>
<keyword evidence="2 6" id="KW-0479">Metal-binding</keyword>
<evidence type="ECO:0000256" key="7">
    <source>
        <dbReference type="RuleBase" id="RU361183"/>
    </source>
</evidence>